<dbReference type="KEGG" id="rher:EHE19_005580"/>
<dbReference type="OrthoDB" id="9800872at2"/>
<evidence type="ECO:0000313" key="3">
    <source>
        <dbReference type="Proteomes" id="UP000306409"/>
    </source>
</evidence>
<dbReference type="GO" id="GO:0016787">
    <property type="term" value="F:hydrolase activity"/>
    <property type="evidence" value="ECO:0007669"/>
    <property type="project" value="UniProtKB-KW"/>
</dbReference>
<feature type="domain" description="Metallo-beta-lactamase" evidence="1">
    <location>
        <begin position="18"/>
        <end position="181"/>
    </location>
</feature>
<evidence type="ECO:0000313" key="2">
    <source>
        <dbReference type="EMBL" id="QNU67917.1"/>
    </source>
</evidence>
<dbReference type="PANTHER" id="PTHR11935:SF116">
    <property type="entry name" value="HYDROLASE PNKD-RELATED"/>
    <property type="match status" value="1"/>
</dbReference>
<dbReference type="EMBL" id="CP061336">
    <property type="protein sequence ID" value="QNU67917.1"/>
    <property type="molecule type" value="Genomic_DNA"/>
</dbReference>
<dbReference type="CDD" id="cd16275">
    <property type="entry name" value="BaeB-like_MBL-fold"/>
    <property type="match status" value="1"/>
</dbReference>
<dbReference type="InterPro" id="IPR001279">
    <property type="entry name" value="Metallo-B-lactamas"/>
</dbReference>
<dbReference type="SUPFAM" id="SSF56281">
    <property type="entry name" value="Metallo-hydrolase/oxidoreductase"/>
    <property type="match status" value="1"/>
</dbReference>
<organism evidence="2 3">
    <name type="scientific">Ruminiclostridium herbifermentans</name>
    <dbReference type="NCBI Taxonomy" id="2488810"/>
    <lineage>
        <taxon>Bacteria</taxon>
        <taxon>Bacillati</taxon>
        <taxon>Bacillota</taxon>
        <taxon>Clostridia</taxon>
        <taxon>Eubacteriales</taxon>
        <taxon>Oscillospiraceae</taxon>
        <taxon>Ruminiclostridium</taxon>
    </lineage>
</organism>
<dbReference type="SMART" id="SM00849">
    <property type="entry name" value="Lactamase_B"/>
    <property type="match status" value="1"/>
</dbReference>
<dbReference type="InterPro" id="IPR036866">
    <property type="entry name" value="RibonucZ/Hydroxyglut_hydro"/>
</dbReference>
<dbReference type="PANTHER" id="PTHR11935">
    <property type="entry name" value="BETA LACTAMASE DOMAIN"/>
    <property type="match status" value="1"/>
</dbReference>
<keyword evidence="2" id="KW-0378">Hydrolase</keyword>
<dbReference type="Proteomes" id="UP000306409">
    <property type="component" value="Chromosome"/>
</dbReference>
<protein>
    <submittedName>
        <fullName evidence="2">MBL fold metallo-hydrolase</fullName>
    </submittedName>
</protein>
<accession>A0A4U7J8M6</accession>
<dbReference type="RefSeq" id="WP_137699088.1">
    <property type="nucleotide sequence ID" value="NZ_CP061336.1"/>
</dbReference>
<sequence length="225" mass="25503">MELSYSTFKVKTHFLNMINYSYIVVDNESKKAIVVDPAWEIDKIINKLNEENAMLTTILLTHSHEDHTNLANALVKRYNANVYMSEKEINYYGFRCGNLHGLNDFDEIYVNKTKVSCILTAGHTAGGMCYLLENCIFTGDTLFSEGCGLCYGNGASAENMYDSIQKLKSLLAGDILIFPGHSYGVEPGKPFGYLGFINAYLSFDNKKKFVEFRNRKNIRGIFNFK</sequence>
<dbReference type="AlphaFoldDB" id="A0A4U7J8M6"/>
<reference evidence="2 3" key="1">
    <citation type="submission" date="2020-09" db="EMBL/GenBank/DDBJ databases">
        <title>Characterization and genome sequencing of Ruminiclostridium sp. nov. MA18.</title>
        <authorList>
            <person name="Rettenmaier R."/>
            <person name="Kowollik M.-L."/>
            <person name="Liebl W."/>
            <person name="Zverlov V."/>
        </authorList>
    </citation>
    <scope>NUCLEOTIDE SEQUENCE [LARGE SCALE GENOMIC DNA]</scope>
    <source>
        <strain evidence="2 3">MA18</strain>
    </source>
</reference>
<dbReference type="Gene3D" id="3.60.15.10">
    <property type="entry name" value="Ribonuclease Z/Hydroxyacylglutathione hydrolase-like"/>
    <property type="match status" value="1"/>
</dbReference>
<name>A0A4U7J8M6_9FIRM</name>
<keyword evidence="3" id="KW-1185">Reference proteome</keyword>
<gene>
    <name evidence="2" type="ORF">EHE19_005580</name>
</gene>
<dbReference type="Pfam" id="PF00753">
    <property type="entry name" value="Lactamase_B"/>
    <property type="match status" value="1"/>
</dbReference>
<proteinExistence type="predicted"/>
<evidence type="ECO:0000259" key="1">
    <source>
        <dbReference type="SMART" id="SM00849"/>
    </source>
</evidence>